<dbReference type="EMBL" id="JAULSW010000001">
    <property type="protein sequence ID" value="KAK3394888.1"/>
    <property type="molecule type" value="Genomic_DNA"/>
</dbReference>
<evidence type="ECO:0000313" key="4">
    <source>
        <dbReference type="EMBL" id="KAK3394888.1"/>
    </source>
</evidence>
<dbReference type="InterPro" id="IPR013783">
    <property type="entry name" value="Ig-like_fold"/>
</dbReference>
<gene>
    <name evidence="4" type="ORF">B0H63DRAFT_517966</name>
</gene>
<comment type="similarity">
    <text evidence="1">Belongs to the CRP1/MDG1 family.</text>
</comment>
<reference evidence="4" key="1">
    <citation type="journal article" date="2023" name="Mol. Phylogenet. Evol.">
        <title>Genome-scale phylogeny and comparative genomics of the fungal order Sordariales.</title>
        <authorList>
            <person name="Hensen N."/>
            <person name="Bonometti L."/>
            <person name="Westerberg I."/>
            <person name="Brannstrom I.O."/>
            <person name="Guillou S."/>
            <person name="Cros-Aarteil S."/>
            <person name="Calhoun S."/>
            <person name="Haridas S."/>
            <person name="Kuo A."/>
            <person name="Mondo S."/>
            <person name="Pangilinan J."/>
            <person name="Riley R."/>
            <person name="LaButti K."/>
            <person name="Andreopoulos B."/>
            <person name="Lipzen A."/>
            <person name="Chen C."/>
            <person name="Yan M."/>
            <person name="Daum C."/>
            <person name="Ng V."/>
            <person name="Clum A."/>
            <person name="Steindorff A."/>
            <person name="Ohm R.A."/>
            <person name="Martin F."/>
            <person name="Silar P."/>
            <person name="Natvig D.O."/>
            <person name="Lalanne C."/>
            <person name="Gautier V."/>
            <person name="Ament-Velasquez S.L."/>
            <person name="Kruys A."/>
            <person name="Hutchinson M.I."/>
            <person name="Powell A.J."/>
            <person name="Barry K."/>
            <person name="Miller A.N."/>
            <person name="Grigoriev I.V."/>
            <person name="Debuchy R."/>
            <person name="Gladieux P."/>
            <person name="Hiltunen Thoren M."/>
            <person name="Johannesson H."/>
        </authorList>
    </citation>
    <scope>NUCLEOTIDE SEQUENCE</scope>
    <source>
        <strain evidence="4">CBS 232.78</strain>
    </source>
</reference>
<feature type="compositionally biased region" description="Basic and acidic residues" evidence="2">
    <location>
        <begin position="249"/>
        <end position="258"/>
    </location>
</feature>
<reference evidence="4" key="2">
    <citation type="submission" date="2023-06" db="EMBL/GenBank/DDBJ databases">
        <authorList>
            <consortium name="Lawrence Berkeley National Laboratory"/>
            <person name="Haridas S."/>
            <person name="Hensen N."/>
            <person name="Bonometti L."/>
            <person name="Westerberg I."/>
            <person name="Brannstrom I.O."/>
            <person name="Guillou S."/>
            <person name="Cros-Aarteil S."/>
            <person name="Calhoun S."/>
            <person name="Kuo A."/>
            <person name="Mondo S."/>
            <person name="Pangilinan J."/>
            <person name="Riley R."/>
            <person name="LaButti K."/>
            <person name="Andreopoulos B."/>
            <person name="Lipzen A."/>
            <person name="Chen C."/>
            <person name="Yanf M."/>
            <person name="Daum C."/>
            <person name="Ng V."/>
            <person name="Clum A."/>
            <person name="Steindorff A."/>
            <person name="Ohm R."/>
            <person name="Martin F."/>
            <person name="Silar P."/>
            <person name="Natvig D."/>
            <person name="Lalanne C."/>
            <person name="Gautier V."/>
            <person name="Ament-velasquez S.L."/>
            <person name="Kruys A."/>
            <person name="Hutchinson M.I."/>
            <person name="Powell A.J."/>
            <person name="Barry K."/>
            <person name="Miller A.N."/>
            <person name="Grigoriev I.V."/>
            <person name="Debuchy R."/>
            <person name="Gladieux P."/>
            <person name="Thoren M.H."/>
            <person name="Johannesson H."/>
        </authorList>
    </citation>
    <scope>NUCLEOTIDE SEQUENCE</scope>
    <source>
        <strain evidence="4">CBS 232.78</strain>
    </source>
</reference>
<accession>A0AAE0P7N6</accession>
<dbReference type="PANTHER" id="PTHR10343">
    <property type="entry name" value="5'-AMP-ACTIVATED PROTEIN KINASE , BETA SUBUNIT"/>
    <property type="match status" value="1"/>
</dbReference>
<feature type="compositionally biased region" description="Basic and acidic residues" evidence="2">
    <location>
        <begin position="487"/>
        <end position="522"/>
    </location>
</feature>
<protein>
    <recommendedName>
        <fullName evidence="3">AMP-activated protein kinase glycogen-binding domain-containing protein</fullName>
    </recommendedName>
</protein>
<feature type="region of interest" description="Disordered" evidence="2">
    <location>
        <begin position="472"/>
        <end position="608"/>
    </location>
</feature>
<dbReference type="GO" id="GO:0007165">
    <property type="term" value="P:signal transduction"/>
    <property type="evidence" value="ECO:0007669"/>
    <property type="project" value="TreeGrafter"/>
</dbReference>
<evidence type="ECO:0000256" key="2">
    <source>
        <dbReference type="SAM" id="MobiDB-lite"/>
    </source>
</evidence>
<comment type="caution">
    <text evidence="4">The sequence shown here is derived from an EMBL/GenBank/DDBJ whole genome shotgun (WGS) entry which is preliminary data.</text>
</comment>
<feature type="region of interest" description="Disordered" evidence="2">
    <location>
        <begin position="249"/>
        <end position="303"/>
    </location>
</feature>
<dbReference type="Pfam" id="PF16561">
    <property type="entry name" value="AMPK1_CBM"/>
    <property type="match status" value="1"/>
</dbReference>
<dbReference type="SUPFAM" id="SSF81296">
    <property type="entry name" value="E set domains"/>
    <property type="match status" value="1"/>
</dbReference>
<feature type="region of interest" description="Disordered" evidence="2">
    <location>
        <begin position="429"/>
        <end position="450"/>
    </location>
</feature>
<dbReference type="InterPro" id="IPR014756">
    <property type="entry name" value="Ig_E-set"/>
</dbReference>
<dbReference type="GO" id="GO:0031588">
    <property type="term" value="C:nucleotide-activated protein kinase complex"/>
    <property type="evidence" value="ECO:0007669"/>
    <property type="project" value="TreeGrafter"/>
</dbReference>
<feature type="domain" description="AMP-activated protein kinase glycogen-binding" evidence="3">
    <location>
        <begin position="5"/>
        <end position="80"/>
    </location>
</feature>
<dbReference type="GO" id="GO:0019901">
    <property type="term" value="F:protein kinase binding"/>
    <property type="evidence" value="ECO:0007669"/>
    <property type="project" value="TreeGrafter"/>
</dbReference>
<evidence type="ECO:0000313" key="5">
    <source>
        <dbReference type="Proteomes" id="UP001285441"/>
    </source>
</evidence>
<proteinExistence type="inferred from homology"/>
<dbReference type="AlphaFoldDB" id="A0AAE0P7N6"/>
<dbReference type="Gene3D" id="2.60.40.10">
    <property type="entry name" value="Immunoglobulins"/>
    <property type="match status" value="1"/>
</dbReference>
<dbReference type="InterPro" id="IPR032640">
    <property type="entry name" value="AMPK1_CBM"/>
</dbReference>
<dbReference type="Proteomes" id="UP001285441">
    <property type="component" value="Unassembled WGS sequence"/>
</dbReference>
<dbReference type="GO" id="GO:0005737">
    <property type="term" value="C:cytoplasm"/>
    <property type="evidence" value="ECO:0007669"/>
    <property type="project" value="TreeGrafter"/>
</dbReference>
<evidence type="ECO:0000256" key="1">
    <source>
        <dbReference type="ARBA" id="ARBA00038216"/>
    </source>
</evidence>
<organism evidence="4 5">
    <name type="scientific">Podospora didyma</name>
    <dbReference type="NCBI Taxonomy" id="330526"/>
    <lineage>
        <taxon>Eukaryota</taxon>
        <taxon>Fungi</taxon>
        <taxon>Dikarya</taxon>
        <taxon>Ascomycota</taxon>
        <taxon>Pezizomycotina</taxon>
        <taxon>Sordariomycetes</taxon>
        <taxon>Sordariomycetidae</taxon>
        <taxon>Sordariales</taxon>
        <taxon>Podosporaceae</taxon>
        <taxon>Podospora</taxon>
    </lineage>
</organism>
<dbReference type="GO" id="GO:0005634">
    <property type="term" value="C:nucleus"/>
    <property type="evidence" value="ECO:0007669"/>
    <property type="project" value="TreeGrafter"/>
</dbReference>
<name>A0AAE0P7N6_9PEZI</name>
<dbReference type="PANTHER" id="PTHR10343:SF81">
    <property type="entry name" value="CRUCIFORM DNA-RECOGNIZING PROTEIN 1-RELATED"/>
    <property type="match status" value="1"/>
</dbReference>
<dbReference type="InterPro" id="IPR050827">
    <property type="entry name" value="CRP1_MDG1_kinase"/>
</dbReference>
<sequence length="608" mass="62764">MGTFTFQWPHAAEEVYVTGTFDNWSKSEQLTKVGDVFEKKVTLPETSEKVYYKFVVDGDWITDHAAPQEKDPQGNENNFLLPEQMATEQETGSAAAILNSIAPESTTAQLAGAVPLEEPKEEPSVSGAYPETPAADLDTKEFKVSPLPAADGAVNPIKLEPGAKIPEGIATEGINSHVTLDKESYEKSDRIPGLETELPAITSNMIPESSLPVLGANDVAINSAAPTSTTAALAGAVPLEPKVPEIVKQSQEEAKVDPEASAVSEEVKEKAAVEDELLEKVPEAPSTSEGTSGKGTEKSETDKTVAETVTAAAATAGAAVLGAAIAFKQTATAAATDAASSLPDFKQTATATAATAKQTASDAAATVQQTATDAATGVQQSATAATTTVAVSLPESVTKVLPTSVQEAVTAAKQEAIVESIAPEVPAEVKESIKEAGSSPEAATSTTAVEEKKEVEAQLLKEVKPVEAVAESSAKAAEATPSVVELVDTKPTEEVKPEEAKPEGAKPVEIKAVEEPKPEEVKPVVIDPVGETKPVETKTEAVKPATNGASTAAATTEPAVVPTPAADGAAASTSKATDSPVTTDKKKKNRLSAMFTKLKQKVGGKDKA</sequence>
<dbReference type="CDD" id="cd02859">
    <property type="entry name" value="E_set_AMPKbeta_like_N"/>
    <property type="match status" value="1"/>
</dbReference>
<keyword evidence="5" id="KW-1185">Reference proteome</keyword>
<feature type="compositionally biased region" description="Basic and acidic residues" evidence="2">
    <location>
        <begin position="265"/>
        <end position="282"/>
    </location>
</feature>
<feature type="compositionally biased region" description="Low complexity" evidence="2">
    <location>
        <begin position="545"/>
        <end position="580"/>
    </location>
</feature>
<evidence type="ECO:0000259" key="3">
    <source>
        <dbReference type="Pfam" id="PF16561"/>
    </source>
</evidence>